<proteinExistence type="predicted"/>
<dbReference type="RefSeq" id="WP_344898872.1">
    <property type="nucleotide sequence ID" value="NZ_BAAAWD010000013.1"/>
</dbReference>
<evidence type="ECO:0008006" key="4">
    <source>
        <dbReference type="Google" id="ProtNLM"/>
    </source>
</evidence>
<accession>A0ABN3Y6P1</accession>
<dbReference type="InterPro" id="IPR008316">
    <property type="entry name" value="UCP029876"/>
</dbReference>
<evidence type="ECO:0000313" key="3">
    <source>
        <dbReference type="Proteomes" id="UP001499930"/>
    </source>
</evidence>
<evidence type="ECO:0000313" key="2">
    <source>
        <dbReference type="EMBL" id="GAA3017769.1"/>
    </source>
</evidence>
<dbReference type="Proteomes" id="UP001499930">
    <property type="component" value="Unassembled WGS sequence"/>
</dbReference>
<gene>
    <name evidence="2" type="ORF">GCM10017559_47120</name>
</gene>
<comment type="caution">
    <text evidence="2">The sequence shown here is derived from an EMBL/GenBank/DDBJ whole genome shotgun (WGS) entry which is preliminary data.</text>
</comment>
<dbReference type="SUPFAM" id="SSF158560">
    <property type="entry name" value="BH3980-like"/>
    <property type="match status" value="1"/>
</dbReference>
<reference evidence="2 3" key="1">
    <citation type="journal article" date="2019" name="Int. J. Syst. Evol. Microbiol.">
        <title>The Global Catalogue of Microorganisms (GCM) 10K type strain sequencing project: providing services to taxonomists for standard genome sequencing and annotation.</title>
        <authorList>
            <consortium name="The Broad Institute Genomics Platform"/>
            <consortium name="The Broad Institute Genome Sequencing Center for Infectious Disease"/>
            <person name="Wu L."/>
            <person name="Ma J."/>
        </authorList>
    </citation>
    <scope>NUCLEOTIDE SEQUENCE [LARGE SCALE GENOMIC DNA]</scope>
    <source>
        <strain evidence="2 3">JCM 3106</strain>
    </source>
</reference>
<sequence length="152" mass="16762">MNTDPDEPKSRYRQYLEVVTGSLEDKKRWRRYKARVKALPENYRTTAEAIERYLMHFGPGDGAEAASMYEDLADLFEQSAASGTPIRDVVGDDPVGFVEAFVQNYPAGRWIGRERERLAGAVGRAAAEDTGNAADGTGKSGENTGEEGRTVR</sequence>
<dbReference type="EMBL" id="BAAAWD010000013">
    <property type="protein sequence ID" value="GAA3017769.1"/>
    <property type="molecule type" value="Genomic_DNA"/>
</dbReference>
<dbReference type="Pfam" id="PF06304">
    <property type="entry name" value="DUF1048"/>
    <property type="match status" value="1"/>
</dbReference>
<name>A0ABN3Y6P1_9ACTN</name>
<organism evidence="2 3">
    <name type="scientific">Streptosporangium longisporum</name>
    <dbReference type="NCBI Taxonomy" id="46187"/>
    <lineage>
        <taxon>Bacteria</taxon>
        <taxon>Bacillati</taxon>
        <taxon>Actinomycetota</taxon>
        <taxon>Actinomycetes</taxon>
        <taxon>Streptosporangiales</taxon>
        <taxon>Streptosporangiaceae</taxon>
        <taxon>Streptosporangium</taxon>
    </lineage>
</organism>
<feature type="region of interest" description="Disordered" evidence="1">
    <location>
        <begin position="122"/>
        <end position="152"/>
    </location>
</feature>
<dbReference type="Gene3D" id="1.10.1900.10">
    <property type="entry name" value="c-terminal domain of poly(a) binding protein"/>
    <property type="match status" value="1"/>
</dbReference>
<protein>
    <recommendedName>
        <fullName evidence="4">DUF1048 domain-containing protein</fullName>
    </recommendedName>
</protein>
<evidence type="ECO:0000256" key="1">
    <source>
        <dbReference type="SAM" id="MobiDB-lite"/>
    </source>
</evidence>
<keyword evidence="3" id="KW-1185">Reference proteome</keyword>